<organism evidence="3 4">
    <name type="scientific">Ruminococcus albus 8</name>
    <dbReference type="NCBI Taxonomy" id="246199"/>
    <lineage>
        <taxon>Bacteria</taxon>
        <taxon>Bacillati</taxon>
        <taxon>Bacillota</taxon>
        <taxon>Clostridia</taxon>
        <taxon>Eubacteriales</taxon>
        <taxon>Oscillospiraceae</taxon>
        <taxon>Ruminococcus</taxon>
    </lineage>
</organism>
<dbReference type="Proteomes" id="UP000004259">
    <property type="component" value="Unassembled WGS sequence"/>
</dbReference>
<keyword evidence="2" id="KW-0732">Signal</keyword>
<dbReference type="AlphaFoldDB" id="E9SER8"/>
<feature type="compositionally biased region" description="Low complexity" evidence="1">
    <location>
        <begin position="108"/>
        <end position="129"/>
    </location>
</feature>
<evidence type="ECO:0000313" key="3">
    <source>
        <dbReference type="EMBL" id="EGC02231.1"/>
    </source>
</evidence>
<gene>
    <name evidence="3" type="ORF">CUS_5827</name>
</gene>
<feature type="compositionally biased region" description="Acidic residues" evidence="1">
    <location>
        <begin position="47"/>
        <end position="64"/>
    </location>
</feature>
<evidence type="ECO:0000256" key="1">
    <source>
        <dbReference type="SAM" id="MobiDB-lite"/>
    </source>
</evidence>
<keyword evidence="4" id="KW-1185">Reference proteome</keyword>
<name>E9SER8_RUMAL</name>
<proteinExistence type="predicted"/>
<feature type="chain" id="PRO_5003243615" description="Lipoprotein" evidence="2">
    <location>
        <begin position="19"/>
        <end position="279"/>
    </location>
</feature>
<evidence type="ECO:0000313" key="4">
    <source>
        <dbReference type="Proteomes" id="UP000004259"/>
    </source>
</evidence>
<feature type="region of interest" description="Disordered" evidence="1">
    <location>
        <begin position="16"/>
        <end position="75"/>
    </location>
</feature>
<accession>E9SER8</accession>
<feature type="region of interest" description="Disordered" evidence="1">
    <location>
        <begin position="100"/>
        <end position="138"/>
    </location>
</feature>
<comment type="caution">
    <text evidence="3">The sequence shown here is derived from an EMBL/GenBank/DDBJ whole genome shotgun (WGS) entry which is preliminary data.</text>
</comment>
<sequence>MGLAAMMLALTMAGCSSAESGDADKADSKASAAAENSEKEEESKSEEVEDSKEENEEQKEDAESSEAAVTTAPGDIDLDSMIASIEADIPQVTAFSGIDIGGSKPEADSSASSSADTSSAAEAVTTTTTMPEANAPVTADLKSNQQLVFDGMIYDNTNILDSAITPPSGWTDQGFSNKDYQNPLYPNVSIVESDGVVQFVRTRNEGGALPELQLYKGLTWGATASDVKAAYGEPVHEGSGEQYGTTFTTLYYKDSNDYLIIYSVSDDWGLFDVSCQGKY</sequence>
<dbReference type="EMBL" id="ADKM02000100">
    <property type="protein sequence ID" value="EGC02231.1"/>
    <property type="molecule type" value="Genomic_DNA"/>
</dbReference>
<feature type="signal peptide" evidence="2">
    <location>
        <begin position="1"/>
        <end position="18"/>
    </location>
</feature>
<protein>
    <recommendedName>
        <fullName evidence="5">Lipoprotein</fullName>
    </recommendedName>
</protein>
<reference evidence="3 4" key="1">
    <citation type="submission" date="2011-02" db="EMBL/GenBank/DDBJ databases">
        <authorList>
            <person name="Nelson K.E."/>
            <person name="Sutton G."/>
            <person name="Torralba M."/>
            <person name="Durkin S."/>
            <person name="Harkins D."/>
            <person name="Montgomery R."/>
            <person name="Ziemer C."/>
            <person name="Klaassens E."/>
            <person name="Ocuiv P."/>
            <person name="Morrison M."/>
        </authorList>
    </citation>
    <scope>NUCLEOTIDE SEQUENCE [LARGE SCALE GENOMIC DNA]</scope>
    <source>
        <strain evidence="3 4">8</strain>
    </source>
</reference>
<evidence type="ECO:0008006" key="5">
    <source>
        <dbReference type="Google" id="ProtNLM"/>
    </source>
</evidence>
<evidence type="ECO:0000256" key="2">
    <source>
        <dbReference type="SAM" id="SignalP"/>
    </source>
</evidence>